<reference evidence="1" key="1">
    <citation type="submission" date="2018-05" db="EMBL/GenBank/DDBJ databases">
        <authorList>
            <person name="Lanie J.A."/>
            <person name="Ng W.-L."/>
            <person name="Kazmierczak K.M."/>
            <person name="Andrzejewski T.M."/>
            <person name="Davidsen T.M."/>
            <person name="Wayne K.J."/>
            <person name="Tettelin H."/>
            <person name="Glass J.I."/>
            <person name="Rusch D."/>
            <person name="Podicherti R."/>
            <person name="Tsui H.-C.T."/>
            <person name="Winkler M.E."/>
        </authorList>
    </citation>
    <scope>NUCLEOTIDE SEQUENCE</scope>
</reference>
<evidence type="ECO:0000313" key="1">
    <source>
        <dbReference type="EMBL" id="SVA22789.1"/>
    </source>
</evidence>
<dbReference type="AlphaFoldDB" id="A0A381U3U0"/>
<sequence>MNKEKVTINENEAIELMAYILTSSEGLMEEPPYYAILRMISIADRLAGMWAPRASGDLAKFLDDLNKRMPVESAATHGDDTESFEKYLEEKISELANIVKDMDFEEQDRGS</sequence>
<organism evidence="1">
    <name type="scientific">marine metagenome</name>
    <dbReference type="NCBI Taxonomy" id="408172"/>
    <lineage>
        <taxon>unclassified sequences</taxon>
        <taxon>metagenomes</taxon>
        <taxon>ecological metagenomes</taxon>
    </lineage>
</organism>
<dbReference type="EMBL" id="UINC01005668">
    <property type="protein sequence ID" value="SVA22789.1"/>
    <property type="molecule type" value="Genomic_DNA"/>
</dbReference>
<gene>
    <name evidence="1" type="ORF">METZ01_LOCUS75643</name>
</gene>
<proteinExistence type="predicted"/>
<dbReference type="InterPro" id="IPR046074">
    <property type="entry name" value="DUF6092"/>
</dbReference>
<accession>A0A381U3U0</accession>
<name>A0A381U3U0_9ZZZZ</name>
<protein>
    <submittedName>
        <fullName evidence="1">Uncharacterized protein</fullName>
    </submittedName>
</protein>
<dbReference type="Pfam" id="PF19585">
    <property type="entry name" value="DUF6092"/>
    <property type="match status" value="1"/>
</dbReference>